<dbReference type="CDD" id="cd08662">
    <property type="entry name" value="M13"/>
    <property type="match status" value="1"/>
</dbReference>
<dbReference type="OrthoDB" id="115724at2157"/>
<proteinExistence type="inferred from homology"/>
<dbReference type="Gene3D" id="3.40.390.10">
    <property type="entry name" value="Collagenase (Catalytic Domain)"/>
    <property type="match status" value="1"/>
</dbReference>
<keyword evidence="3" id="KW-0645">Protease</keyword>
<accession>B8GI37</accession>
<dbReference type="PRINTS" id="PR00786">
    <property type="entry name" value="NEPRILYSIN"/>
</dbReference>
<dbReference type="InterPro" id="IPR042089">
    <property type="entry name" value="Peptidase_M13_dom_2"/>
</dbReference>
<dbReference type="HOGENOM" id="CLU_006187_7_2_2"/>
<evidence type="ECO:0000313" key="11">
    <source>
        <dbReference type="Proteomes" id="UP000002457"/>
    </source>
</evidence>
<dbReference type="GO" id="GO:0004222">
    <property type="term" value="F:metalloendopeptidase activity"/>
    <property type="evidence" value="ECO:0007669"/>
    <property type="project" value="UniProtKB-EC"/>
</dbReference>
<dbReference type="PANTHER" id="PTHR11733:SF167">
    <property type="entry name" value="FI17812P1-RELATED"/>
    <property type="match status" value="1"/>
</dbReference>
<protein>
    <submittedName>
        <fullName evidence="10">Endothelin-converting enzyme 1</fullName>
        <ecNumber evidence="10">3.4.24.71</ecNumber>
    </submittedName>
</protein>
<dbReference type="GO" id="GO:0016485">
    <property type="term" value="P:protein processing"/>
    <property type="evidence" value="ECO:0007669"/>
    <property type="project" value="TreeGrafter"/>
</dbReference>
<dbReference type="Pfam" id="PF05649">
    <property type="entry name" value="Peptidase_M13_N"/>
    <property type="match status" value="1"/>
</dbReference>
<evidence type="ECO:0000256" key="3">
    <source>
        <dbReference type="ARBA" id="ARBA00022670"/>
    </source>
</evidence>
<dbReference type="eggNOG" id="arCOG05200">
    <property type="taxonomic scope" value="Archaea"/>
</dbReference>
<keyword evidence="7" id="KW-0482">Metalloprotease</keyword>
<keyword evidence="11" id="KW-1185">Reference proteome</keyword>
<evidence type="ECO:0000259" key="9">
    <source>
        <dbReference type="Pfam" id="PF05649"/>
    </source>
</evidence>
<evidence type="ECO:0000256" key="7">
    <source>
        <dbReference type="ARBA" id="ARBA00023049"/>
    </source>
</evidence>
<keyword evidence="5 10" id="KW-0378">Hydrolase</keyword>
<dbReference type="Proteomes" id="UP000002457">
    <property type="component" value="Chromosome"/>
</dbReference>
<name>B8GI37_METPE</name>
<dbReference type="Pfam" id="PF01431">
    <property type="entry name" value="Peptidase_M13"/>
    <property type="match status" value="1"/>
</dbReference>
<dbReference type="InterPro" id="IPR000718">
    <property type="entry name" value="Peptidase_M13"/>
</dbReference>
<dbReference type="InterPro" id="IPR018497">
    <property type="entry name" value="Peptidase_M13_C"/>
</dbReference>
<organism evidence="10 11">
    <name type="scientific">Methanosphaerula palustris (strain ATCC BAA-1556 / DSM 19958 / E1-9c)</name>
    <dbReference type="NCBI Taxonomy" id="521011"/>
    <lineage>
        <taxon>Archaea</taxon>
        <taxon>Methanobacteriati</taxon>
        <taxon>Methanobacteriota</taxon>
        <taxon>Stenosarchaea group</taxon>
        <taxon>Methanomicrobia</taxon>
        <taxon>Methanomicrobiales</taxon>
        <taxon>Methanoregulaceae</taxon>
        <taxon>Methanosphaerula</taxon>
    </lineage>
</organism>
<keyword evidence="6" id="KW-0862">Zinc</keyword>
<comment type="cofactor">
    <cofactor evidence="1">
        <name>Zn(2+)</name>
        <dbReference type="ChEBI" id="CHEBI:29105"/>
    </cofactor>
</comment>
<evidence type="ECO:0000259" key="8">
    <source>
        <dbReference type="Pfam" id="PF01431"/>
    </source>
</evidence>
<dbReference type="RefSeq" id="WP_012618096.1">
    <property type="nucleotide sequence ID" value="NC_011832.1"/>
</dbReference>
<evidence type="ECO:0000256" key="5">
    <source>
        <dbReference type="ARBA" id="ARBA00022801"/>
    </source>
</evidence>
<keyword evidence="4" id="KW-0479">Metal-binding</keyword>
<feature type="domain" description="Peptidase M13 N-terminal" evidence="9">
    <location>
        <begin position="49"/>
        <end position="429"/>
    </location>
</feature>
<dbReference type="EC" id="3.4.24.71" evidence="10"/>
<dbReference type="SUPFAM" id="SSF55486">
    <property type="entry name" value="Metalloproteases ('zincins'), catalytic domain"/>
    <property type="match status" value="1"/>
</dbReference>
<dbReference type="Gene3D" id="1.10.1380.10">
    <property type="entry name" value="Neutral endopeptidase , domain2"/>
    <property type="match status" value="1"/>
</dbReference>
<dbReference type="KEGG" id="mpl:Mpal_1454"/>
<dbReference type="STRING" id="521011.Mpal_1454"/>
<reference evidence="10 11" key="1">
    <citation type="journal article" date="2015" name="Genome Announc.">
        <title>Complete Genome Sequence of Methanosphaerula palustris E1-9CT, a Hydrogenotrophic Methanogen Isolated from a Minerotrophic Fen Peatland.</title>
        <authorList>
            <person name="Cadillo-Quiroz H."/>
            <person name="Browne P."/>
            <person name="Kyrpides N."/>
            <person name="Woyke T."/>
            <person name="Goodwin L."/>
            <person name="Detter C."/>
            <person name="Yavitt J.B."/>
            <person name="Zinder S.H."/>
        </authorList>
    </citation>
    <scope>NUCLEOTIDE SEQUENCE [LARGE SCALE GENOMIC DNA]</scope>
    <source>
        <strain evidence="11">ATCC BAA-1556 / DSM 19958 / E1-9c</strain>
    </source>
</reference>
<dbReference type="InterPro" id="IPR008753">
    <property type="entry name" value="Peptidase_M13_N"/>
</dbReference>
<evidence type="ECO:0000256" key="4">
    <source>
        <dbReference type="ARBA" id="ARBA00022723"/>
    </source>
</evidence>
<feature type="domain" description="Peptidase M13 C-terminal" evidence="8">
    <location>
        <begin position="483"/>
        <end position="682"/>
    </location>
</feature>
<dbReference type="PROSITE" id="PS51885">
    <property type="entry name" value="NEPRILYSIN"/>
    <property type="match status" value="1"/>
</dbReference>
<dbReference type="GO" id="GO:0005886">
    <property type="term" value="C:plasma membrane"/>
    <property type="evidence" value="ECO:0007669"/>
    <property type="project" value="TreeGrafter"/>
</dbReference>
<sequence length="688" mass="77089" precursor="true">MKSVVVILIVIVCLVSAGCSSPVGTGTKLSGTTTQVPDNGSSLNLSVRPGDDFFSYVNDAWIAEHPIPADKGSISTFSELRDKVDDDLHALLINASNTSPGSADRNITLIGQFYRSGMDNGTIDREGLLPLSDVLTTIDAINSRTDLTTTTILLLQQGFDPVYSYHAEANPRNSSEMVAYLEQGGLGLTDRDYYLRTDNKSLEIQEAYKSHITRVFLLMGEPAGQAAADAETVYTMEKTLAQAQFSSEENQDPEKTTNLYSVSTLEEQYPAIGWETLCAIPGSGPVSQVNVHQPSYVKELNTQLGTASLNDWKVYLRYHLIDAESPYLSSSFEEEHFAFYSTTLNSVKEMQPRWKRVVTTENDLLGDLVGRAYVADYVDPRTRGMVSEMFRSIRQTFDERISNLSWMSTTTKEAAREKLAAMGEKIAYPDQWMDYSGLNLSDSYVNNVRSVSAYSFIHGQNGLDKIGRPLDRNIWFASPQTVNAFYDPTRNEMVFPAAILQPPFFDPDADKTLNYATLGWVIGHEMTHGFDEMGRQFDKGGSLKDWWTEEDARNFINRTALLVTEYNGFEILPGLNDNGNLTLGENIADLGGLTLAYHAWKGTENLSLGQEVSNHTEDRRFFIGASRIWRSQYRDDTLRNLVYTDPHTTGKYRVNGVLFNIPEFYEAFPEIQPGDALYRNISQRPVIW</sequence>
<evidence type="ECO:0000256" key="6">
    <source>
        <dbReference type="ARBA" id="ARBA00022833"/>
    </source>
</evidence>
<dbReference type="EMBL" id="CP001338">
    <property type="protein sequence ID" value="ACL16777.1"/>
    <property type="molecule type" value="Genomic_DNA"/>
</dbReference>
<comment type="similarity">
    <text evidence="2">Belongs to the peptidase M13 family.</text>
</comment>
<dbReference type="InterPro" id="IPR024079">
    <property type="entry name" value="MetalloPept_cat_dom_sf"/>
</dbReference>
<evidence type="ECO:0000256" key="2">
    <source>
        <dbReference type="ARBA" id="ARBA00007357"/>
    </source>
</evidence>
<evidence type="ECO:0000313" key="10">
    <source>
        <dbReference type="EMBL" id="ACL16777.1"/>
    </source>
</evidence>
<dbReference type="PROSITE" id="PS51257">
    <property type="entry name" value="PROKAR_LIPOPROTEIN"/>
    <property type="match status" value="1"/>
</dbReference>
<evidence type="ECO:0000256" key="1">
    <source>
        <dbReference type="ARBA" id="ARBA00001947"/>
    </source>
</evidence>
<dbReference type="PANTHER" id="PTHR11733">
    <property type="entry name" value="ZINC METALLOPROTEASE FAMILY M13 NEPRILYSIN-RELATED"/>
    <property type="match status" value="1"/>
</dbReference>
<dbReference type="GO" id="GO:0046872">
    <property type="term" value="F:metal ion binding"/>
    <property type="evidence" value="ECO:0007669"/>
    <property type="project" value="UniProtKB-KW"/>
</dbReference>
<dbReference type="AlphaFoldDB" id="B8GI37"/>
<gene>
    <name evidence="10" type="ordered locus">Mpal_1454</name>
</gene>
<dbReference type="GeneID" id="7270059"/>